<dbReference type="GO" id="GO:0005737">
    <property type="term" value="C:cytoplasm"/>
    <property type="evidence" value="ECO:0007669"/>
    <property type="project" value="TreeGrafter"/>
</dbReference>
<evidence type="ECO:0000259" key="2">
    <source>
        <dbReference type="Pfam" id="PF00339"/>
    </source>
</evidence>
<sequence>MSPPLTATSTLQYPSPITPSTFNAATTTPSDNSNVDNLRLPQQSSNDNHHMQQQQQQQRGRSRSRGLSLSITTGANTGQSNRTSSSSNSSSNSSLPCPPMIAQPSTVSIHFDCTQQLVLRPGRIVRGTVILHATRPIQATQIRIKLRAEEVVAIRVKDKPHCCLHKVTVVHFEVDTKVWGHETSAFVLNTWQTLEPGTHKFPFALKFCNVNFPPSVNEPAGCSMQYLWTAHVDGAAFQPSIRSKQYSTPFRPIICAPLPVPCALEDWLYKFHNCTPYAHAKVLLSQQVFCPDDWVDIQLEIRCLPSNMIISDLGYTLKKHHDAKLRLQQGTAYRKDESVIISETHTGVPGNDGEARIPLHFRLPTRGVSPSFTSRHLRVYYSLVLHIECRQLQGSTGRLLKKNNIHKADLVVPIAIANLQHDQMLQVSNLTAIQPYQTSDDVPMFFDPSLDEPPSTPLLTANGTGASNLLQQNYTPPLQSPPNYFSLHTLPPQLRKQKRVERTTHTSHFLADSSDTVDVVDVLDDEW</sequence>
<dbReference type="PANTHER" id="PTHR11188:SF17">
    <property type="entry name" value="FI21816P1"/>
    <property type="match status" value="1"/>
</dbReference>
<dbReference type="AlphaFoldDB" id="A0AAD7V8T2"/>
<feature type="compositionally biased region" description="Polar residues" evidence="1">
    <location>
        <begin position="71"/>
        <end position="83"/>
    </location>
</feature>
<feature type="region of interest" description="Disordered" evidence="1">
    <location>
        <begin position="1"/>
        <end position="99"/>
    </location>
</feature>
<evidence type="ECO:0000313" key="5">
    <source>
        <dbReference type="Proteomes" id="UP001234581"/>
    </source>
</evidence>
<dbReference type="Proteomes" id="UP001234581">
    <property type="component" value="Unassembled WGS sequence"/>
</dbReference>
<keyword evidence="5" id="KW-1185">Reference proteome</keyword>
<dbReference type="InterPro" id="IPR011022">
    <property type="entry name" value="Arrestin_C-like"/>
</dbReference>
<comment type="caution">
    <text evidence="4">The sequence shown here is derived from an EMBL/GenBank/DDBJ whole genome shotgun (WGS) entry which is preliminary data.</text>
</comment>
<feature type="compositionally biased region" description="Low complexity" evidence="1">
    <location>
        <begin position="52"/>
        <end position="70"/>
    </location>
</feature>
<gene>
    <name evidence="4" type="ORF">O0I10_004244</name>
</gene>
<feature type="domain" description="Arrestin-like N-terminal" evidence="2">
    <location>
        <begin position="108"/>
        <end position="246"/>
    </location>
</feature>
<feature type="compositionally biased region" description="Polar residues" evidence="1">
    <location>
        <begin position="1"/>
        <end position="46"/>
    </location>
</feature>
<evidence type="ECO:0000313" key="4">
    <source>
        <dbReference type="EMBL" id="KAJ8660017.1"/>
    </source>
</evidence>
<dbReference type="InterPro" id="IPR050357">
    <property type="entry name" value="Arrestin_domain-protein"/>
</dbReference>
<dbReference type="InterPro" id="IPR011021">
    <property type="entry name" value="Arrestin-like_N"/>
</dbReference>
<dbReference type="RefSeq" id="XP_058344930.1">
    <property type="nucleotide sequence ID" value="XM_058484305.1"/>
</dbReference>
<accession>A0AAD7V8T2</accession>
<dbReference type="GeneID" id="83211657"/>
<dbReference type="InterPro" id="IPR014752">
    <property type="entry name" value="Arrestin-like_C"/>
</dbReference>
<evidence type="ECO:0000256" key="1">
    <source>
        <dbReference type="SAM" id="MobiDB-lite"/>
    </source>
</evidence>
<dbReference type="Gene3D" id="2.60.40.640">
    <property type="match status" value="1"/>
</dbReference>
<name>A0AAD7V8T2_9FUNG</name>
<evidence type="ECO:0008006" key="6">
    <source>
        <dbReference type="Google" id="ProtNLM"/>
    </source>
</evidence>
<feature type="domain" description="Arrestin C-terminal-like" evidence="3">
    <location>
        <begin position="279"/>
        <end position="390"/>
    </location>
</feature>
<dbReference type="Pfam" id="PF02752">
    <property type="entry name" value="Arrestin_C"/>
    <property type="match status" value="1"/>
</dbReference>
<organism evidence="4 5">
    <name type="scientific">Lichtheimia ornata</name>
    <dbReference type="NCBI Taxonomy" id="688661"/>
    <lineage>
        <taxon>Eukaryota</taxon>
        <taxon>Fungi</taxon>
        <taxon>Fungi incertae sedis</taxon>
        <taxon>Mucoromycota</taxon>
        <taxon>Mucoromycotina</taxon>
        <taxon>Mucoromycetes</taxon>
        <taxon>Mucorales</taxon>
        <taxon>Lichtheimiaceae</taxon>
        <taxon>Lichtheimia</taxon>
    </lineage>
</organism>
<evidence type="ECO:0000259" key="3">
    <source>
        <dbReference type="Pfam" id="PF02752"/>
    </source>
</evidence>
<reference evidence="4 5" key="1">
    <citation type="submission" date="2023-03" db="EMBL/GenBank/DDBJ databases">
        <title>Genome sequence of Lichtheimia ornata CBS 291.66.</title>
        <authorList>
            <person name="Mohabir J.T."/>
            <person name="Shea T.P."/>
            <person name="Kurbessoian T."/>
            <person name="Berby B."/>
            <person name="Fontaine J."/>
            <person name="Livny J."/>
            <person name="Gnirke A."/>
            <person name="Stajich J.E."/>
            <person name="Cuomo C.A."/>
        </authorList>
    </citation>
    <scope>NUCLEOTIDE SEQUENCE [LARGE SCALE GENOMIC DNA]</scope>
    <source>
        <strain evidence="4">CBS 291.66</strain>
    </source>
</reference>
<dbReference type="GO" id="GO:0015031">
    <property type="term" value="P:protein transport"/>
    <property type="evidence" value="ECO:0007669"/>
    <property type="project" value="TreeGrafter"/>
</dbReference>
<dbReference type="PANTHER" id="PTHR11188">
    <property type="entry name" value="ARRESTIN DOMAIN CONTAINING PROTEIN"/>
    <property type="match status" value="1"/>
</dbReference>
<dbReference type="EMBL" id="JARTCD010000015">
    <property type="protein sequence ID" value="KAJ8660017.1"/>
    <property type="molecule type" value="Genomic_DNA"/>
</dbReference>
<proteinExistence type="predicted"/>
<feature type="compositionally biased region" description="Low complexity" evidence="1">
    <location>
        <begin position="84"/>
        <end position="94"/>
    </location>
</feature>
<dbReference type="Pfam" id="PF00339">
    <property type="entry name" value="Arrestin_N"/>
    <property type="match status" value="1"/>
</dbReference>
<protein>
    <recommendedName>
        <fullName evidence="6">Arrestin-like N-terminal domain-containing protein</fullName>
    </recommendedName>
</protein>